<keyword evidence="1 3" id="KW-0853">WD repeat</keyword>
<evidence type="ECO:0000256" key="1">
    <source>
        <dbReference type="ARBA" id="ARBA00022574"/>
    </source>
</evidence>
<gene>
    <name evidence="4" type="ORF">DLAC_00804</name>
</gene>
<evidence type="ECO:0000313" key="4">
    <source>
        <dbReference type="EMBL" id="KYR02012.1"/>
    </source>
</evidence>
<dbReference type="OMA" id="FAEIWSL"/>
<feature type="repeat" description="WD" evidence="3">
    <location>
        <begin position="592"/>
        <end position="636"/>
    </location>
</feature>
<dbReference type="PROSITE" id="PS00678">
    <property type="entry name" value="WD_REPEATS_1"/>
    <property type="match status" value="1"/>
</dbReference>
<organism evidence="4 5">
    <name type="scientific">Tieghemostelium lacteum</name>
    <name type="common">Slime mold</name>
    <name type="synonym">Dictyostelium lacteum</name>
    <dbReference type="NCBI Taxonomy" id="361077"/>
    <lineage>
        <taxon>Eukaryota</taxon>
        <taxon>Amoebozoa</taxon>
        <taxon>Evosea</taxon>
        <taxon>Eumycetozoa</taxon>
        <taxon>Dictyostelia</taxon>
        <taxon>Dictyosteliales</taxon>
        <taxon>Raperosteliaceae</taxon>
        <taxon>Tieghemostelium</taxon>
    </lineage>
</organism>
<dbReference type="Gene3D" id="2.130.10.10">
    <property type="entry name" value="YVTN repeat-like/Quinoprotein amine dehydrogenase"/>
    <property type="match status" value="3"/>
</dbReference>
<dbReference type="EMBL" id="LODT01000004">
    <property type="protein sequence ID" value="KYR02012.1"/>
    <property type="molecule type" value="Genomic_DNA"/>
</dbReference>
<dbReference type="InterPro" id="IPR001680">
    <property type="entry name" value="WD40_rpt"/>
</dbReference>
<accession>A0A152A6Z4</accession>
<dbReference type="GO" id="GO:0034657">
    <property type="term" value="C:GID complex"/>
    <property type="evidence" value="ECO:0007669"/>
    <property type="project" value="TreeGrafter"/>
</dbReference>
<sequence>MSDNYLNIINSFGIGSSRYISCLPFEFGDNFSNQINESIVNEKKEYLLTVPIGAAIVHWNIKSKCRIGYQLLHSDAITCLLRFRAMKSLVGDTLKSDIPVWFINQHLYISASYSGEIALWDHNWCVKATFTIPGVHQNKIMHMSMDDSTRVENSLISNGKILTRRLSVSSEHGNCKISIVNVHFDIESGDVEFKLHSEISESLYFFSEMIGQNAMSVIQQNVGKQGYSHDRTMSVTGTIVEDGPFINIIKLQLNSDDDKFTEITRISSSGPESIVCQRLFNGNIAVTRGRQVQVLDIYSQNIDIILDVNCKGSGLIKDILFSDCEESNEFIVPSSNSELFFYKGDKLHAKWQGKHGVVYSLKWAVMNSRVWVFDESGIHSLYLSDMKPRETDDRLDIENYQLFYHQITCCGLDFNSDATRFACGDFLGNLLIWSLDRHDPVHCQSFDGLPIRSLVWGHDDSYILIGLITGALVIYTIADGTKDTLYEGIDSDGITCIQWDSSYKTLALGTTGGRLRLYRHCGGTKFEVVWDHLAHEPIKGDQDLRFGSINKFAEIWSLKFHPTNSNLISTCSEDQTTKIWDIETRRELRDPLRGHTTAVTCIDWQQVSSQQTLLATCADDKTVRVWDTTNLNDTSKWVEIAVFDSTDDIGEWHTVTYLTFLLNSNDKFSAKILSVTQNGWVVVYDVSKKSKIYCKRVHLGSIEGLKWNLKTNRVITCSSDCLIHLYQINEKQ</sequence>
<name>A0A152A6Z4_TIELA</name>
<keyword evidence="5" id="KW-1185">Reference proteome</keyword>
<dbReference type="InterPro" id="IPR019775">
    <property type="entry name" value="WD40_repeat_CS"/>
</dbReference>
<evidence type="ECO:0000256" key="2">
    <source>
        <dbReference type="ARBA" id="ARBA00022737"/>
    </source>
</evidence>
<dbReference type="AlphaFoldDB" id="A0A152A6Z4"/>
<dbReference type="InParanoid" id="A0A152A6Z4"/>
<dbReference type="SUPFAM" id="SSF50998">
    <property type="entry name" value="Quinoprotein alcohol dehydrogenase-like"/>
    <property type="match status" value="1"/>
</dbReference>
<evidence type="ECO:0000313" key="5">
    <source>
        <dbReference type="Proteomes" id="UP000076078"/>
    </source>
</evidence>
<dbReference type="SMART" id="SM00320">
    <property type="entry name" value="WD40"/>
    <property type="match status" value="6"/>
</dbReference>
<dbReference type="InterPro" id="IPR051350">
    <property type="entry name" value="WD_repeat-ST_regulator"/>
</dbReference>
<dbReference type="InterPro" id="IPR011047">
    <property type="entry name" value="Quinoprotein_ADH-like_sf"/>
</dbReference>
<dbReference type="GO" id="GO:0043161">
    <property type="term" value="P:proteasome-mediated ubiquitin-dependent protein catabolic process"/>
    <property type="evidence" value="ECO:0007669"/>
    <property type="project" value="TreeGrafter"/>
</dbReference>
<evidence type="ECO:0000256" key="3">
    <source>
        <dbReference type="PROSITE-ProRule" id="PRU00221"/>
    </source>
</evidence>
<proteinExistence type="predicted"/>
<dbReference type="InterPro" id="IPR036322">
    <property type="entry name" value="WD40_repeat_dom_sf"/>
</dbReference>
<comment type="caution">
    <text evidence="4">The sequence shown here is derived from an EMBL/GenBank/DDBJ whole genome shotgun (WGS) entry which is preliminary data.</text>
</comment>
<dbReference type="OrthoDB" id="2096344at2759"/>
<reference evidence="4 5" key="1">
    <citation type="submission" date="2015-12" db="EMBL/GenBank/DDBJ databases">
        <title>Dictyostelia acquired genes for synthesis and detection of signals that induce cell-type specialization by lateral gene transfer from prokaryotes.</title>
        <authorList>
            <person name="Gloeckner G."/>
            <person name="Schaap P."/>
        </authorList>
    </citation>
    <scope>NUCLEOTIDE SEQUENCE [LARGE SCALE GENOMIC DNA]</scope>
    <source>
        <strain evidence="4 5">TK</strain>
    </source>
</reference>
<keyword evidence="2" id="KW-0677">Repeat</keyword>
<feature type="repeat" description="WD" evidence="3">
    <location>
        <begin position="555"/>
        <end position="590"/>
    </location>
</feature>
<dbReference type="STRING" id="361077.A0A152A6Z4"/>
<dbReference type="PANTHER" id="PTHR22838">
    <property type="entry name" value="WD REPEAT PROTEIN 26-RELATED"/>
    <property type="match status" value="1"/>
</dbReference>
<dbReference type="Proteomes" id="UP000076078">
    <property type="component" value="Unassembled WGS sequence"/>
</dbReference>
<dbReference type="PANTHER" id="PTHR22838:SF0">
    <property type="entry name" value="WD REPEAT-CONTAINING PROTEIN 26"/>
    <property type="match status" value="1"/>
</dbReference>
<dbReference type="Pfam" id="PF00400">
    <property type="entry name" value="WD40"/>
    <property type="match status" value="2"/>
</dbReference>
<protein>
    <submittedName>
        <fullName evidence="4">Uncharacterized protein</fullName>
    </submittedName>
</protein>
<dbReference type="SUPFAM" id="SSF50978">
    <property type="entry name" value="WD40 repeat-like"/>
    <property type="match status" value="1"/>
</dbReference>
<dbReference type="InterPro" id="IPR015943">
    <property type="entry name" value="WD40/YVTN_repeat-like_dom_sf"/>
</dbReference>
<dbReference type="PROSITE" id="PS50294">
    <property type="entry name" value="WD_REPEATS_REGION"/>
    <property type="match status" value="1"/>
</dbReference>
<dbReference type="PROSITE" id="PS50082">
    <property type="entry name" value="WD_REPEATS_2"/>
    <property type="match status" value="2"/>
</dbReference>